<dbReference type="Proteomes" id="UP000002007">
    <property type="component" value="Chromosome"/>
</dbReference>
<dbReference type="HOGENOM" id="CLU_756203_0_0_11"/>
<keyword evidence="1" id="KW-0762">Sugar transport</keyword>
<keyword evidence="1" id="KW-0813">Transport</keyword>
<dbReference type="InterPro" id="IPR006059">
    <property type="entry name" value="SBP"/>
</dbReference>
<dbReference type="KEGG" id="rsa:RSal33209_0117"/>
<gene>
    <name evidence="1" type="ordered locus">RSal33209_0117</name>
</gene>
<evidence type="ECO:0000313" key="1">
    <source>
        <dbReference type="EMBL" id="ABY21873.1"/>
    </source>
</evidence>
<dbReference type="eggNOG" id="COG1653">
    <property type="taxonomic scope" value="Bacteria"/>
</dbReference>
<dbReference type="Pfam" id="PF01547">
    <property type="entry name" value="SBP_bac_1"/>
    <property type="match status" value="1"/>
</dbReference>
<reference evidence="2" key="1">
    <citation type="journal article" date="2008" name="J. Bacteriol.">
        <title>Genome sequence of the fish pathogen Renibacterium salmoninarum suggests reductive evolution away from an environmental Arthrobacter ancestor.</title>
        <authorList>
            <person name="Wiens G.D."/>
            <person name="Rockey D.D."/>
            <person name="Wu Z."/>
            <person name="Chang J."/>
            <person name="Levy R."/>
            <person name="Crane S."/>
            <person name="Chen D.S."/>
            <person name="Capri G.R."/>
            <person name="Burnett J.R."/>
            <person name="Sudheesh P.S."/>
            <person name="Schipma M.J."/>
            <person name="Burd H."/>
            <person name="Bhattacharyya A."/>
            <person name="Rhodes L.D."/>
            <person name="Kaul R."/>
            <person name="Strom M.S."/>
        </authorList>
    </citation>
    <scope>NUCLEOTIDE SEQUENCE [LARGE SCALE GENOMIC DNA]</scope>
    <source>
        <strain evidence="2">ATCC 33209 / DSM 20767 / JCM 11484 / NBRC 15589 / NCIMB 2235</strain>
    </source>
</reference>
<dbReference type="SUPFAM" id="SSF53850">
    <property type="entry name" value="Periplasmic binding protein-like II"/>
    <property type="match status" value="1"/>
</dbReference>
<keyword evidence="2" id="KW-1185">Reference proteome</keyword>
<dbReference type="PANTHER" id="PTHR43649:SF12">
    <property type="entry name" value="DIACETYLCHITOBIOSE BINDING PROTEIN DASA"/>
    <property type="match status" value="1"/>
</dbReference>
<dbReference type="AlphaFoldDB" id="A9WKR4"/>
<dbReference type="InterPro" id="IPR050490">
    <property type="entry name" value="Bact_solute-bd_prot1"/>
</dbReference>
<proteinExistence type="predicted"/>
<dbReference type="EMBL" id="CP000910">
    <property type="protein sequence ID" value="ABY21873.1"/>
    <property type="molecule type" value="Genomic_DNA"/>
</dbReference>
<evidence type="ECO:0000313" key="2">
    <source>
        <dbReference type="Proteomes" id="UP000002007"/>
    </source>
</evidence>
<name>A9WKR4_RENSM</name>
<sequence>MAGCGQRAPSGTASAGPVTLPQYLPAKDFTPDLPGSSDGVPAAFYNYPAPYKTVTSAPLSGQKYSATTLLFGPVANSRDNNPAWQEIEKRLGGSIELTAVSSDDYATKFNTQVASGNLPDLMFNDSVAIKDIVGFLESSCADLTPFLSGENIKQYPNLAAIPEVYWQACVQAGKIYFLPIPRGLTGGSGFFNETLLKQAGVDSTEKIKNKDDFTALLKELTRPDQNQWALGSTGFGLPTLHHIFRSPYQWRWDQKNLVKDFETDEYLAAIEYAAELYKAGYYCPGSDGWTKSQMVNAFVSGKVTMIYDGLPAYLSSTGYAQSLPQANASYKALPILPFGHDGGKGQAWIDNVVVGTTMGKRLSQTR</sequence>
<accession>A9WKR4</accession>
<dbReference type="PANTHER" id="PTHR43649">
    <property type="entry name" value="ARABINOSE-BINDING PROTEIN-RELATED"/>
    <property type="match status" value="1"/>
</dbReference>
<dbReference type="STRING" id="288705.RSal33209_0117"/>
<organism evidence="1 2">
    <name type="scientific">Renibacterium salmoninarum (strain ATCC 33209 / DSM 20767 / JCM 11484 / NBRC 15589 / NCIMB 2235)</name>
    <dbReference type="NCBI Taxonomy" id="288705"/>
    <lineage>
        <taxon>Bacteria</taxon>
        <taxon>Bacillati</taxon>
        <taxon>Actinomycetota</taxon>
        <taxon>Actinomycetes</taxon>
        <taxon>Micrococcales</taxon>
        <taxon>Micrococcaceae</taxon>
        <taxon>Renibacterium</taxon>
    </lineage>
</organism>
<dbReference type="Gene3D" id="3.40.190.10">
    <property type="entry name" value="Periplasmic binding protein-like II"/>
    <property type="match status" value="1"/>
</dbReference>
<protein>
    <submittedName>
        <fullName evidence="1">ABC-type sugar transport system, periplasmic component</fullName>
    </submittedName>
</protein>